<evidence type="ECO:0000259" key="1">
    <source>
        <dbReference type="PROSITE" id="PS50851"/>
    </source>
</evidence>
<dbReference type="Gene3D" id="2.30.30.40">
    <property type="entry name" value="SH3 Domains"/>
    <property type="match status" value="1"/>
</dbReference>
<name>A0A5C5ZLV9_9BACT</name>
<sequence length="167" mass="17725">MTTLTNNTSSIASLSDKHCIFRCGDAVFSLPATTVREVTHAPDIVPVPVSHDALAGIGHVHSEFLPVIALAPIVGEHAAVNGTSNQLLILNSPLGDWGILIDKVMAIHPVETHVAAQHRNDSTATVLLGTASFDGSVLSVLDVNSLQRVIQQTLHGRWTQTHPSTSH</sequence>
<evidence type="ECO:0000313" key="2">
    <source>
        <dbReference type="EMBL" id="TWT88066.1"/>
    </source>
</evidence>
<proteinExistence type="predicted"/>
<keyword evidence="3" id="KW-1185">Reference proteome</keyword>
<comment type="caution">
    <text evidence="2">The sequence shown here is derived from an EMBL/GenBank/DDBJ whole genome shotgun (WGS) entry which is preliminary data.</text>
</comment>
<dbReference type="GO" id="GO:0007165">
    <property type="term" value="P:signal transduction"/>
    <property type="evidence" value="ECO:0007669"/>
    <property type="project" value="InterPro"/>
</dbReference>
<dbReference type="Proteomes" id="UP000320176">
    <property type="component" value="Unassembled WGS sequence"/>
</dbReference>
<dbReference type="GO" id="GO:0006935">
    <property type="term" value="P:chemotaxis"/>
    <property type="evidence" value="ECO:0007669"/>
    <property type="project" value="InterPro"/>
</dbReference>
<dbReference type="RefSeq" id="WP_146523756.1">
    <property type="nucleotide sequence ID" value="NZ_CP151726.1"/>
</dbReference>
<evidence type="ECO:0000313" key="3">
    <source>
        <dbReference type="Proteomes" id="UP000320176"/>
    </source>
</evidence>
<accession>A0A5C5ZLV9</accession>
<dbReference type="EMBL" id="SJPN01000028">
    <property type="protein sequence ID" value="TWT88066.1"/>
    <property type="molecule type" value="Genomic_DNA"/>
</dbReference>
<dbReference type="AlphaFoldDB" id="A0A5C5ZLV9"/>
<dbReference type="InterPro" id="IPR002545">
    <property type="entry name" value="CheW-lke_dom"/>
</dbReference>
<dbReference type="SMART" id="SM00260">
    <property type="entry name" value="CheW"/>
    <property type="match status" value="1"/>
</dbReference>
<dbReference type="Gene3D" id="2.40.50.180">
    <property type="entry name" value="CheA-289, Domain 4"/>
    <property type="match status" value="1"/>
</dbReference>
<organism evidence="2 3">
    <name type="scientific">Stieleria varia</name>
    <dbReference type="NCBI Taxonomy" id="2528005"/>
    <lineage>
        <taxon>Bacteria</taxon>
        <taxon>Pseudomonadati</taxon>
        <taxon>Planctomycetota</taxon>
        <taxon>Planctomycetia</taxon>
        <taxon>Pirellulales</taxon>
        <taxon>Pirellulaceae</taxon>
        <taxon>Stieleria</taxon>
    </lineage>
</organism>
<protein>
    <submittedName>
        <fullName evidence="2">CheW-like domain protein</fullName>
    </submittedName>
</protein>
<dbReference type="GO" id="GO:0005829">
    <property type="term" value="C:cytosol"/>
    <property type="evidence" value="ECO:0007669"/>
    <property type="project" value="TreeGrafter"/>
</dbReference>
<dbReference type="PANTHER" id="PTHR22617">
    <property type="entry name" value="CHEMOTAXIS SENSOR HISTIDINE KINASE-RELATED"/>
    <property type="match status" value="1"/>
</dbReference>
<dbReference type="InterPro" id="IPR036061">
    <property type="entry name" value="CheW-like_dom_sf"/>
</dbReference>
<dbReference type="SUPFAM" id="SSF50341">
    <property type="entry name" value="CheW-like"/>
    <property type="match status" value="1"/>
</dbReference>
<reference evidence="2 3" key="1">
    <citation type="submission" date="2019-02" db="EMBL/GenBank/DDBJ databases">
        <title>Deep-cultivation of Planctomycetes and their phenomic and genomic characterization uncovers novel biology.</title>
        <authorList>
            <person name="Wiegand S."/>
            <person name="Jogler M."/>
            <person name="Boedeker C."/>
            <person name="Pinto D."/>
            <person name="Vollmers J."/>
            <person name="Rivas-Marin E."/>
            <person name="Kohn T."/>
            <person name="Peeters S.H."/>
            <person name="Heuer A."/>
            <person name="Rast P."/>
            <person name="Oberbeckmann S."/>
            <person name="Bunk B."/>
            <person name="Jeske O."/>
            <person name="Meyerdierks A."/>
            <person name="Storesund J.E."/>
            <person name="Kallscheuer N."/>
            <person name="Luecker S."/>
            <person name="Lage O.M."/>
            <person name="Pohl T."/>
            <person name="Merkel B.J."/>
            <person name="Hornburger P."/>
            <person name="Mueller R.-W."/>
            <person name="Bruemmer F."/>
            <person name="Labrenz M."/>
            <person name="Spormann A.M."/>
            <person name="Op Den Camp H."/>
            <person name="Overmann J."/>
            <person name="Amann R."/>
            <person name="Jetten M.S.M."/>
            <person name="Mascher T."/>
            <person name="Medema M.H."/>
            <person name="Devos D.P."/>
            <person name="Kaster A.-K."/>
            <person name="Ovreas L."/>
            <person name="Rohde M."/>
            <person name="Galperin M.Y."/>
            <person name="Jogler C."/>
        </authorList>
    </citation>
    <scope>NUCLEOTIDE SEQUENCE [LARGE SCALE GENOMIC DNA]</scope>
    <source>
        <strain evidence="2 3">Pla52n</strain>
    </source>
</reference>
<feature type="domain" description="CheW-like" evidence="1">
    <location>
        <begin position="15"/>
        <end position="152"/>
    </location>
</feature>
<dbReference type="Pfam" id="PF01584">
    <property type="entry name" value="CheW"/>
    <property type="match status" value="1"/>
</dbReference>
<dbReference type="OrthoDB" id="276801at2"/>
<gene>
    <name evidence="2" type="ORF">Pla52n_69170</name>
</gene>
<dbReference type="InterPro" id="IPR039315">
    <property type="entry name" value="CheW"/>
</dbReference>
<dbReference type="PANTHER" id="PTHR22617:SF23">
    <property type="entry name" value="CHEMOTAXIS PROTEIN CHEW"/>
    <property type="match status" value="1"/>
</dbReference>
<dbReference type="PROSITE" id="PS50851">
    <property type="entry name" value="CHEW"/>
    <property type="match status" value="1"/>
</dbReference>